<protein>
    <recommendedName>
        <fullName evidence="3">Rhodopsin domain-containing protein</fullName>
    </recommendedName>
</protein>
<feature type="compositionally biased region" description="Polar residues" evidence="1">
    <location>
        <begin position="224"/>
        <end position="234"/>
    </location>
</feature>
<dbReference type="Proteomes" id="UP000007796">
    <property type="component" value="Unassembled WGS sequence"/>
</dbReference>
<dbReference type="EMBL" id="GL629756">
    <property type="protein sequence ID" value="EFX05036.1"/>
    <property type="molecule type" value="Genomic_DNA"/>
</dbReference>
<evidence type="ECO:0000256" key="1">
    <source>
        <dbReference type="SAM" id="MobiDB-lite"/>
    </source>
</evidence>
<keyword evidence="2" id="KW-1133">Transmembrane helix</keyword>
<reference evidence="4 5" key="1">
    <citation type="journal article" date="2011" name="Proc. Natl. Acad. Sci. U.S.A.">
        <title>Genome and transcriptome analyses of the mountain pine beetle-fungal symbiont Grosmannia clavigera, a lodgepole pine pathogen.</title>
        <authorList>
            <person name="DiGuistini S."/>
            <person name="Wang Y."/>
            <person name="Liao N.Y."/>
            <person name="Taylor G."/>
            <person name="Tanguay P."/>
            <person name="Feau N."/>
            <person name="Henrissat B."/>
            <person name="Chan S.K."/>
            <person name="Hesse-Orce U."/>
            <person name="Alamouti S.M."/>
            <person name="Tsui C.K.M."/>
            <person name="Docking R.T."/>
            <person name="Levasseur A."/>
            <person name="Haridas S."/>
            <person name="Robertson G."/>
            <person name="Birol I."/>
            <person name="Holt R.A."/>
            <person name="Marra M.A."/>
            <person name="Hamelin R.C."/>
            <person name="Hirst M."/>
            <person name="Jones S.J.M."/>
            <person name="Bohlmann J."/>
            <person name="Breuil C."/>
        </authorList>
    </citation>
    <scope>NUCLEOTIDE SEQUENCE [LARGE SCALE GENOMIC DNA]</scope>
    <source>
        <strain evidence="5">kw1407 / UAMH 11150</strain>
    </source>
</reference>
<dbReference type="PANTHER" id="PTHR38794">
    <property type="entry name" value="INTEGRAL MEMBRANE PROTEIN"/>
    <property type="match status" value="1"/>
</dbReference>
<keyword evidence="5" id="KW-1185">Reference proteome</keyword>
<evidence type="ECO:0000313" key="5">
    <source>
        <dbReference type="Proteomes" id="UP000007796"/>
    </source>
</evidence>
<dbReference type="Pfam" id="PF20684">
    <property type="entry name" value="Fung_rhodopsin"/>
    <property type="match status" value="1"/>
</dbReference>
<dbReference type="OrthoDB" id="3918601at2759"/>
<feature type="transmembrane region" description="Helical" evidence="2">
    <location>
        <begin position="90"/>
        <end position="112"/>
    </location>
</feature>
<dbReference type="GeneID" id="25978604"/>
<dbReference type="HOGENOM" id="CLU_036632_5_0_1"/>
<evidence type="ECO:0000259" key="3">
    <source>
        <dbReference type="Pfam" id="PF20684"/>
    </source>
</evidence>
<dbReference type="RefSeq" id="XP_014174518.1">
    <property type="nucleotide sequence ID" value="XM_014319043.1"/>
</dbReference>
<feature type="transmembrane region" description="Helical" evidence="2">
    <location>
        <begin position="15"/>
        <end position="38"/>
    </location>
</feature>
<dbReference type="InParanoid" id="F0XB21"/>
<feature type="region of interest" description="Disordered" evidence="1">
    <location>
        <begin position="210"/>
        <end position="235"/>
    </location>
</feature>
<name>F0XB21_GROCL</name>
<feature type="domain" description="Rhodopsin" evidence="3">
    <location>
        <begin position="35"/>
        <end position="111"/>
    </location>
</feature>
<feature type="transmembrane region" description="Helical" evidence="2">
    <location>
        <begin position="50"/>
        <end position="70"/>
    </location>
</feature>
<feature type="region of interest" description="Disordered" evidence="1">
    <location>
        <begin position="289"/>
        <end position="308"/>
    </location>
</feature>
<dbReference type="InterPro" id="IPR049326">
    <property type="entry name" value="Rhodopsin_dom_fungi"/>
</dbReference>
<dbReference type="PANTHER" id="PTHR38794:SF1">
    <property type="entry name" value="INTEGRAL MEMBRANE PROTEIN"/>
    <property type="match status" value="1"/>
</dbReference>
<accession>F0XB21</accession>
<dbReference type="eggNOG" id="ENOG502S3DG">
    <property type="taxonomic scope" value="Eukaryota"/>
</dbReference>
<sequence>MTSSRKVITDDDKSALIQVLALFLLTLNILACSVRSGAKIYIIKALKADDILAILGTLLSVGQSIAVYAACERGLGKHLISLSPGDRESYFKSQYAADVLFVLTIGSCKMAFATGLRMRRLVPAIALQIKFSNRAFNLSDDLTFALWEATIAILVVQCLAVFSVCLPNFKFLLDILESGQVRVDDLRRQGRSNGGSSGYRYGYDLTTSNSAMRSAKKSTRDSVMRSQGSHNEPSTVVWPQDVSEVHEMVTFSTVTAGKKKGQAAANPTWDTQSQESQESQTILIHQTWQVDTQSAHHAEGTVQSAEMK</sequence>
<feature type="region of interest" description="Disordered" evidence="1">
    <location>
        <begin position="256"/>
        <end position="279"/>
    </location>
</feature>
<keyword evidence="2" id="KW-0812">Transmembrane</keyword>
<dbReference type="AlphaFoldDB" id="F0XB21"/>
<feature type="transmembrane region" description="Helical" evidence="2">
    <location>
        <begin position="144"/>
        <end position="164"/>
    </location>
</feature>
<proteinExistence type="predicted"/>
<evidence type="ECO:0000256" key="2">
    <source>
        <dbReference type="SAM" id="Phobius"/>
    </source>
</evidence>
<evidence type="ECO:0000313" key="4">
    <source>
        <dbReference type="EMBL" id="EFX05036.1"/>
    </source>
</evidence>
<organism evidence="5">
    <name type="scientific">Grosmannia clavigera (strain kw1407 / UAMH 11150)</name>
    <name type="common">Blue stain fungus</name>
    <name type="synonym">Graphiocladiella clavigera</name>
    <dbReference type="NCBI Taxonomy" id="655863"/>
    <lineage>
        <taxon>Eukaryota</taxon>
        <taxon>Fungi</taxon>
        <taxon>Dikarya</taxon>
        <taxon>Ascomycota</taxon>
        <taxon>Pezizomycotina</taxon>
        <taxon>Sordariomycetes</taxon>
        <taxon>Sordariomycetidae</taxon>
        <taxon>Ophiostomatales</taxon>
        <taxon>Ophiostomataceae</taxon>
        <taxon>Leptographium</taxon>
    </lineage>
</organism>
<keyword evidence="2" id="KW-0472">Membrane</keyword>
<gene>
    <name evidence="4" type="ORF">CMQ_5298</name>
</gene>